<feature type="compositionally biased region" description="Basic residues" evidence="1">
    <location>
        <begin position="867"/>
        <end position="894"/>
    </location>
</feature>
<dbReference type="Proteomes" id="UP000242188">
    <property type="component" value="Unassembled WGS sequence"/>
</dbReference>
<sequence length="1209" mass="133037">MPGVKRKASTAPGEKLPVKLKKQSTSVTLDRAIPTQTQKTAKLKKSTFSKISESPNVPKKIAGGLKAKNSLPTLPRFPTLVPTKPAGATGSDFVFNISPASSPQKDNSSDIGVSTSDVPGMRKETTTLIQTNSSDDWSGNKASNIEKSVLRLSSGSYVGRIMNKDVDDQMLPSLESLAVYDQKGKEKTSAAPFTWDMTDTDVSPVRKSVYDVNAVLHILDQDNSPTKHSLGGNTSDNDSDAPPVLQAEVYDATSCEDFDDDATVPTLTCMGTPSKSPCKSPRKMTGGPREIVFSFDTTGSMYNYMEEAGYRMRELMNRVQQDMPGIRLAFVAHGDYYDLANDRYLIKWIDFGASVDEVDTFFENLPITHGGDADECYELVLRKVRESLSWSPGSQRSLVMIGDSDPHEPGYKFNDFVNDIDWRQETKQLNEMAVRIYALQVGYTSNFYKQISQMTGGAHLRIENKDFTYETLMSICLREGGLRHLKGFEHEVRTAAKKSGSNGGTLDLELERLFSSLKNIADNKSLKQRERENKLKARILEMTTDSKALSATKRPSENEASTSDVKKPKSTSKALTKVPSEKYKSSGSLSPKKLTKIKEKGVDKVKKASVEKVKKISKIKTPATKLMKPKPKTKKLKEKIVEKKKLSQKTNSTEKKKSSGKLKKVASDNKPKRSVGRPRKIVESAKPRGRGRPPKKLGTSKLKEISPKKKEKSKVIGKPLKKLASKPRGRPRKTPEAPKKRGRPVKKVEKTKSPGRPSKAKTPKAVGKANKKMESTKSNITTKKKEETLLKSPSSVVQRIVAAKLKRLGKMGATSKVKIPKKVQTAVKTKDKKSKIKSKAIAKTKVSAKSKKKAVANKKLSSSKDSSKRKAVSAKLSLKKKEGKAKIAKLKAAKKIQDKKKAGGKGLVKEKKKPVSKVIKPTKSSKTAKKNVPKNKPGRPSNVQQKQKTKATNKPVKKETKKLGMSAANKGKKTPVKAVPAKKTPVKAVPAKKTPVKAVPAKKTPVKAVPAKKTPAKPDIKKMKSSPEKKNSVKPKSPQKNKTSKTEQRENISGSKFSTGPLSNVKWSQWTSIISPKSNGADWSKSRSWCGGHSNEALYQGEGFTQALYEAAVVPPGSNSKYVVTYVVGHGVPAVRAWDCFTSQQVRQQVQRIVKAKGTICVRRGVIAGRAKDSLIKAEEYIKENFDYAWRGSRRKTEVRKEGFLVSKP</sequence>
<feature type="region of interest" description="Disordered" evidence="1">
    <location>
        <begin position="546"/>
        <end position="795"/>
    </location>
</feature>
<dbReference type="PRINTS" id="PR00929">
    <property type="entry name" value="ATHOOK"/>
</dbReference>
<dbReference type="OrthoDB" id="6116233at2759"/>
<feature type="compositionally biased region" description="Basic and acidic residues" evidence="1">
    <location>
        <begin position="596"/>
        <end position="614"/>
    </location>
</feature>
<protein>
    <recommendedName>
        <fullName evidence="2">VWFA domain-containing protein</fullName>
    </recommendedName>
</protein>
<name>A0A210Q936_MIZYE</name>
<reference evidence="3 4" key="1">
    <citation type="journal article" date="2017" name="Nat. Ecol. Evol.">
        <title>Scallop genome provides insights into evolution of bilaterian karyotype and development.</title>
        <authorList>
            <person name="Wang S."/>
            <person name="Zhang J."/>
            <person name="Jiao W."/>
            <person name="Li J."/>
            <person name="Xun X."/>
            <person name="Sun Y."/>
            <person name="Guo X."/>
            <person name="Huan P."/>
            <person name="Dong B."/>
            <person name="Zhang L."/>
            <person name="Hu X."/>
            <person name="Sun X."/>
            <person name="Wang J."/>
            <person name="Zhao C."/>
            <person name="Wang Y."/>
            <person name="Wang D."/>
            <person name="Huang X."/>
            <person name="Wang R."/>
            <person name="Lv J."/>
            <person name="Li Y."/>
            <person name="Zhang Z."/>
            <person name="Liu B."/>
            <person name="Lu W."/>
            <person name="Hui Y."/>
            <person name="Liang J."/>
            <person name="Zhou Z."/>
            <person name="Hou R."/>
            <person name="Li X."/>
            <person name="Liu Y."/>
            <person name="Li H."/>
            <person name="Ning X."/>
            <person name="Lin Y."/>
            <person name="Zhao L."/>
            <person name="Xing Q."/>
            <person name="Dou J."/>
            <person name="Li Y."/>
            <person name="Mao J."/>
            <person name="Guo H."/>
            <person name="Dou H."/>
            <person name="Li T."/>
            <person name="Mu C."/>
            <person name="Jiang W."/>
            <person name="Fu Q."/>
            <person name="Fu X."/>
            <person name="Miao Y."/>
            <person name="Liu J."/>
            <person name="Yu Q."/>
            <person name="Li R."/>
            <person name="Liao H."/>
            <person name="Li X."/>
            <person name="Kong Y."/>
            <person name="Jiang Z."/>
            <person name="Chourrout D."/>
            <person name="Li R."/>
            <person name="Bao Z."/>
        </authorList>
    </citation>
    <scope>NUCLEOTIDE SEQUENCE [LARGE SCALE GENOMIC DNA]</scope>
    <source>
        <strain evidence="3 4">PY_sf001</strain>
    </source>
</reference>
<feature type="compositionally biased region" description="Basic residues" evidence="1">
    <location>
        <begin position="719"/>
        <end position="732"/>
    </location>
</feature>
<dbReference type="SMART" id="SM00384">
    <property type="entry name" value="AT_hook"/>
    <property type="match status" value="6"/>
</dbReference>
<feature type="compositionally biased region" description="Polar residues" evidence="1">
    <location>
        <begin position="1051"/>
        <end position="1060"/>
    </location>
</feature>
<dbReference type="PANTHER" id="PTHR47824:SF3">
    <property type="entry name" value="UBIQUITIN-LIKE DOMAIN-CONTAINING PROTEIN"/>
    <property type="match status" value="1"/>
</dbReference>
<feature type="compositionally biased region" description="Polar residues" evidence="1">
    <location>
        <begin position="98"/>
        <end position="117"/>
    </location>
</feature>
<dbReference type="PROSITE" id="PS50234">
    <property type="entry name" value="VWFA"/>
    <property type="match status" value="1"/>
</dbReference>
<dbReference type="Gene3D" id="3.40.50.410">
    <property type="entry name" value="von Willebrand factor, type A domain"/>
    <property type="match status" value="1"/>
</dbReference>
<feature type="compositionally biased region" description="Basic residues" evidence="1">
    <location>
        <begin position="830"/>
        <end position="856"/>
    </location>
</feature>
<dbReference type="InterPro" id="IPR002035">
    <property type="entry name" value="VWF_A"/>
</dbReference>
<proteinExistence type="predicted"/>
<keyword evidence="4" id="KW-1185">Reference proteome</keyword>
<gene>
    <name evidence="3" type="ORF">KP79_PYT11285</name>
</gene>
<feature type="compositionally biased region" description="Basic residues" evidence="1">
    <location>
        <begin position="926"/>
        <end position="937"/>
    </location>
</feature>
<dbReference type="CDD" id="cd00198">
    <property type="entry name" value="vWFA"/>
    <property type="match status" value="1"/>
</dbReference>
<feature type="compositionally biased region" description="Basic and acidic residues" evidence="1">
    <location>
        <begin position="1016"/>
        <end position="1031"/>
    </location>
</feature>
<organism evidence="3 4">
    <name type="scientific">Mizuhopecten yessoensis</name>
    <name type="common">Japanese scallop</name>
    <name type="synonym">Patinopecten yessoensis</name>
    <dbReference type="NCBI Taxonomy" id="6573"/>
    <lineage>
        <taxon>Eukaryota</taxon>
        <taxon>Metazoa</taxon>
        <taxon>Spiralia</taxon>
        <taxon>Lophotrochozoa</taxon>
        <taxon>Mollusca</taxon>
        <taxon>Bivalvia</taxon>
        <taxon>Autobranchia</taxon>
        <taxon>Pteriomorphia</taxon>
        <taxon>Pectinida</taxon>
        <taxon>Pectinoidea</taxon>
        <taxon>Pectinidae</taxon>
        <taxon>Mizuhopecten</taxon>
    </lineage>
</organism>
<feature type="compositionally biased region" description="Low complexity" evidence="1">
    <location>
        <begin position="976"/>
        <end position="1013"/>
    </location>
</feature>
<evidence type="ECO:0000256" key="1">
    <source>
        <dbReference type="SAM" id="MobiDB-lite"/>
    </source>
</evidence>
<dbReference type="InterPro" id="IPR017956">
    <property type="entry name" value="AT_hook_DNA-bd_motif"/>
</dbReference>
<feature type="compositionally biased region" description="Polar residues" evidence="1">
    <location>
        <begin position="222"/>
        <end position="236"/>
    </location>
</feature>
<dbReference type="InterPro" id="IPR036465">
    <property type="entry name" value="vWFA_dom_sf"/>
</dbReference>
<feature type="domain" description="VWFA" evidence="2">
    <location>
        <begin position="290"/>
        <end position="485"/>
    </location>
</feature>
<evidence type="ECO:0000313" key="3">
    <source>
        <dbReference type="EMBL" id="OWF45262.1"/>
    </source>
</evidence>
<feature type="region of interest" description="Disordered" evidence="1">
    <location>
        <begin position="222"/>
        <end position="242"/>
    </location>
</feature>
<feature type="compositionally biased region" description="Low complexity" evidence="1">
    <location>
        <begin position="916"/>
        <end position="925"/>
    </location>
</feature>
<comment type="caution">
    <text evidence="3">The sequence shown here is derived from an EMBL/GenBank/DDBJ whole genome shotgun (WGS) entry which is preliminary data.</text>
</comment>
<dbReference type="SUPFAM" id="SSF53300">
    <property type="entry name" value="vWA-like"/>
    <property type="match status" value="1"/>
</dbReference>
<dbReference type="GO" id="GO:0003677">
    <property type="term" value="F:DNA binding"/>
    <property type="evidence" value="ECO:0007669"/>
    <property type="project" value="InterPro"/>
</dbReference>
<accession>A0A210Q936</accession>
<dbReference type="AlphaFoldDB" id="A0A210Q936"/>
<dbReference type="EMBL" id="NEDP02004538">
    <property type="protein sequence ID" value="OWF45262.1"/>
    <property type="molecule type" value="Genomic_DNA"/>
</dbReference>
<evidence type="ECO:0000259" key="2">
    <source>
        <dbReference type="PROSITE" id="PS50234"/>
    </source>
</evidence>
<feature type="compositionally biased region" description="Polar residues" evidence="1">
    <location>
        <begin position="941"/>
        <end position="952"/>
    </location>
</feature>
<feature type="region of interest" description="Disordered" evidence="1">
    <location>
        <begin position="822"/>
        <end position="1060"/>
    </location>
</feature>
<evidence type="ECO:0000313" key="4">
    <source>
        <dbReference type="Proteomes" id="UP000242188"/>
    </source>
</evidence>
<feature type="compositionally biased region" description="Basic residues" evidence="1">
    <location>
        <begin position="627"/>
        <end position="637"/>
    </location>
</feature>
<dbReference type="PANTHER" id="PTHR47824">
    <property type="entry name" value="UBIQUITIN-LIKE DOMAIN-CONTAINING PROTEIN"/>
    <property type="match status" value="1"/>
</dbReference>
<feature type="region of interest" description="Disordered" evidence="1">
    <location>
        <begin position="95"/>
        <end position="119"/>
    </location>
</feature>
<feature type="region of interest" description="Disordered" evidence="1">
    <location>
        <begin position="37"/>
        <end position="64"/>
    </location>
</feature>
<feature type="region of interest" description="Disordered" evidence="1">
    <location>
        <begin position="1"/>
        <end position="23"/>
    </location>
</feature>